<proteinExistence type="predicted"/>
<dbReference type="Pfam" id="PF14273">
    <property type="entry name" value="DUF4360"/>
    <property type="match status" value="1"/>
</dbReference>
<dbReference type="AlphaFoldDB" id="A0AAN6PPT7"/>
<sequence length="202" mass="21555">MRFTTLLSVISAGLGAALATPRTLRVTGVSVLGSGCPYGSADVKVDASHTALDIRLSEFVVRSGPNTMAADWRKNCKLTLNLEYDAGFQFSTLSTSVRGFAYIPSGAQGQCQNTIDFTGAVDSQAKYAVTLGGGHDGPFSLLANPDVVMWSPCGGSTAILDMNTQCWVSPTDKKAVIDVRPWLVDRTSSKLTVRVALDWRKC</sequence>
<gene>
    <name evidence="2" type="ORF">N658DRAFT_459879</name>
</gene>
<feature type="signal peptide" evidence="1">
    <location>
        <begin position="1"/>
        <end position="19"/>
    </location>
</feature>
<accession>A0AAN6PPT7</accession>
<feature type="chain" id="PRO_5042930068" description="Secreted protein" evidence="1">
    <location>
        <begin position="20"/>
        <end position="202"/>
    </location>
</feature>
<dbReference type="PANTHER" id="PTHR38847:SF1">
    <property type="entry name" value="PSEUDOURIDINE SYNTHASE RSUA_RLUA-LIKE DOMAIN-CONTAINING PROTEIN"/>
    <property type="match status" value="1"/>
</dbReference>
<dbReference type="EMBL" id="MU863798">
    <property type="protein sequence ID" value="KAK4095745.1"/>
    <property type="molecule type" value="Genomic_DNA"/>
</dbReference>
<reference evidence="2" key="1">
    <citation type="journal article" date="2023" name="Mol. Phylogenet. Evol.">
        <title>Genome-scale phylogeny and comparative genomics of the fungal order Sordariales.</title>
        <authorList>
            <person name="Hensen N."/>
            <person name="Bonometti L."/>
            <person name="Westerberg I."/>
            <person name="Brannstrom I.O."/>
            <person name="Guillou S."/>
            <person name="Cros-Aarteil S."/>
            <person name="Calhoun S."/>
            <person name="Haridas S."/>
            <person name="Kuo A."/>
            <person name="Mondo S."/>
            <person name="Pangilinan J."/>
            <person name="Riley R."/>
            <person name="LaButti K."/>
            <person name="Andreopoulos B."/>
            <person name="Lipzen A."/>
            <person name="Chen C."/>
            <person name="Yan M."/>
            <person name="Daum C."/>
            <person name="Ng V."/>
            <person name="Clum A."/>
            <person name="Steindorff A."/>
            <person name="Ohm R.A."/>
            <person name="Martin F."/>
            <person name="Silar P."/>
            <person name="Natvig D.O."/>
            <person name="Lalanne C."/>
            <person name="Gautier V."/>
            <person name="Ament-Velasquez S.L."/>
            <person name="Kruys A."/>
            <person name="Hutchinson M.I."/>
            <person name="Powell A.J."/>
            <person name="Barry K."/>
            <person name="Miller A.N."/>
            <person name="Grigoriev I.V."/>
            <person name="Debuchy R."/>
            <person name="Gladieux P."/>
            <person name="Hiltunen Thoren M."/>
            <person name="Johannesson H."/>
        </authorList>
    </citation>
    <scope>NUCLEOTIDE SEQUENCE</scope>
    <source>
        <strain evidence="2">CBS 757.83</strain>
    </source>
</reference>
<comment type="caution">
    <text evidence="2">The sequence shown here is derived from an EMBL/GenBank/DDBJ whole genome shotgun (WGS) entry which is preliminary data.</text>
</comment>
<evidence type="ECO:0000313" key="3">
    <source>
        <dbReference type="Proteomes" id="UP001305647"/>
    </source>
</evidence>
<evidence type="ECO:0000256" key="1">
    <source>
        <dbReference type="SAM" id="SignalP"/>
    </source>
</evidence>
<dbReference type="InterPro" id="IPR025649">
    <property type="entry name" value="DUF4360"/>
</dbReference>
<evidence type="ECO:0008006" key="4">
    <source>
        <dbReference type="Google" id="ProtNLM"/>
    </source>
</evidence>
<protein>
    <recommendedName>
        <fullName evidence="4">Secreted protein</fullName>
    </recommendedName>
</protein>
<dbReference type="PANTHER" id="PTHR38847">
    <property type="match status" value="1"/>
</dbReference>
<name>A0AAN6PPT7_9PEZI</name>
<keyword evidence="3" id="KW-1185">Reference proteome</keyword>
<reference evidence="2" key="2">
    <citation type="submission" date="2023-05" db="EMBL/GenBank/DDBJ databases">
        <authorList>
            <consortium name="Lawrence Berkeley National Laboratory"/>
            <person name="Steindorff A."/>
            <person name="Hensen N."/>
            <person name="Bonometti L."/>
            <person name="Westerberg I."/>
            <person name="Brannstrom I.O."/>
            <person name="Guillou S."/>
            <person name="Cros-Aarteil S."/>
            <person name="Calhoun S."/>
            <person name="Haridas S."/>
            <person name="Kuo A."/>
            <person name="Mondo S."/>
            <person name="Pangilinan J."/>
            <person name="Riley R."/>
            <person name="Labutti K."/>
            <person name="Andreopoulos B."/>
            <person name="Lipzen A."/>
            <person name="Chen C."/>
            <person name="Yanf M."/>
            <person name="Daum C."/>
            <person name="Ng V."/>
            <person name="Clum A."/>
            <person name="Ohm R."/>
            <person name="Martin F."/>
            <person name="Silar P."/>
            <person name="Natvig D."/>
            <person name="Lalanne C."/>
            <person name="Gautier V."/>
            <person name="Ament-Velasquez S.L."/>
            <person name="Kruys A."/>
            <person name="Hutchinson M.I."/>
            <person name="Powell A.J."/>
            <person name="Barry K."/>
            <person name="Miller A.N."/>
            <person name="Grigoriev I.V."/>
            <person name="Debuchy R."/>
            <person name="Gladieux P."/>
            <person name="Thoren M.H."/>
            <person name="Johannesson H."/>
        </authorList>
    </citation>
    <scope>NUCLEOTIDE SEQUENCE</scope>
    <source>
        <strain evidence="2">CBS 757.83</strain>
    </source>
</reference>
<dbReference type="Proteomes" id="UP001305647">
    <property type="component" value="Unassembled WGS sequence"/>
</dbReference>
<organism evidence="2 3">
    <name type="scientific">Parathielavia hyrcaniae</name>
    <dbReference type="NCBI Taxonomy" id="113614"/>
    <lineage>
        <taxon>Eukaryota</taxon>
        <taxon>Fungi</taxon>
        <taxon>Dikarya</taxon>
        <taxon>Ascomycota</taxon>
        <taxon>Pezizomycotina</taxon>
        <taxon>Sordariomycetes</taxon>
        <taxon>Sordariomycetidae</taxon>
        <taxon>Sordariales</taxon>
        <taxon>Chaetomiaceae</taxon>
        <taxon>Parathielavia</taxon>
    </lineage>
</organism>
<keyword evidence="1" id="KW-0732">Signal</keyword>
<evidence type="ECO:0000313" key="2">
    <source>
        <dbReference type="EMBL" id="KAK4095745.1"/>
    </source>
</evidence>